<gene>
    <name evidence="2" type="ORF">ERHA53_32580</name>
</gene>
<accession>A0ABM7N3M3</accession>
<dbReference type="InterPro" id="IPR013785">
    <property type="entry name" value="Aldolase_TIM"/>
</dbReference>
<dbReference type="EMBL" id="AP024329">
    <property type="protein sequence ID" value="BCQ35915.1"/>
    <property type="molecule type" value="Genomic_DNA"/>
</dbReference>
<dbReference type="Gene3D" id="3.20.20.70">
    <property type="entry name" value="Aldolase class I"/>
    <property type="match status" value="1"/>
</dbReference>
<dbReference type="SMART" id="SM01133">
    <property type="entry name" value="DeoC"/>
    <property type="match status" value="1"/>
</dbReference>
<reference evidence="2 3" key="1">
    <citation type="submission" date="2021-01" db="EMBL/GenBank/DDBJ databases">
        <title>Complete genome sequence of Erwinia rhapontici MAFF 311153.</title>
        <authorList>
            <person name="Morohoshi T."/>
            <person name="Someya N."/>
        </authorList>
    </citation>
    <scope>NUCLEOTIDE SEQUENCE [LARGE SCALE GENOMIC DNA]</scope>
    <source>
        <strain evidence="2 3">MAFF 311153</strain>
    </source>
</reference>
<keyword evidence="1" id="KW-0704">Schiff base</keyword>
<sequence>MSFIGRKTRLHSLLFSDFPLGLIVPLDHGLTLGPIDGIETTERLSRWIGSKNISAVIGHKGLIERLIDRDMLHPATGIVVQLNGMPGIAPDPDKKIIVSNIVAALRLGADAVSVQVNFSKDNYGHNLSLLGRVVDEAHAYGMPVLTMAYDKEELSNDDERIVRINHIIRIVSELGSDAIKLALPKAISDIPIILAKHCQDIQVYFAGGELCTEDRLCEMTSTLVAHGAYGLCIGRNVFQHPQPEELLVSIVNLMKSIKIPLRVSRQKYPEGRALK</sequence>
<dbReference type="InterPro" id="IPR050456">
    <property type="entry name" value="DeoC/FbaB_aldolase"/>
</dbReference>
<dbReference type="Proteomes" id="UP000677515">
    <property type="component" value="Chromosome"/>
</dbReference>
<dbReference type="InterPro" id="IPR002915">
    <property type="entry name" value="DeoC/FbaB/LacD_aldolase"/>
</dbReference>
<evidence type="ECO:0000313" key="2">
    <source>
        <dbReference type="EMBL" id="BCQ35915.1"/>
    </source>
</evidence>
<evidence type="ECO:0000313" key="3">
    <source>
        <dbReference type="Proteomes" id="UP000677515"/>
    </source>
</evidence>
<dbReference type="InterPro" id="IPR041720">
    <property type="entry name" value="FbaB-like"/>
</dbReference>
<dbReference type="PANTHER" id="PTHR47916:SF1">
    <property type="entry name" value="3-HYDROXY-5-PHOSPHONOOXYPENTANE-2,4-DIONE THIOLASE"/>
    <property type="match status" value="1"/>
</dbReference>
<dbReference type="PANTHER" id="PTHR47916">
    <property type="entry name" value="FRUCTOSE-BISPHOSPHATE ALDOLASE CLASS 1"/>
    <property type="match status" value="1"/>
</dbReference>
<dbReference type="Pfam" id="PF01791">
    <property type="entry name" value="DeoC"/>
    <property type="match status" value="1"/>
</dbReference>
<protein>
    <submittedName>
        <fullName evidence="2">Fructose-bisphosphate aldolase</fullName>
    </submittedName>
</protein>
<keyword evidence="3" id="KW-1185">Reference proteome</keyword>
<organism evidence="2 3">
    <name type="scientific">Erwinia rhapontici</name>
    <name type="common">Pectobacterium rhapontici</name>
    <dbReference type="NCBI Taxonomy" id="55212"/>
    <lineage>
        <taxon>Bacteria</taxon>
        <taxon>Pseudomonadati</taxon>
        <taxon>Pseudomonadota</taxon>
        <taxon>Gammaproteobacteria</taxon>
        <taxon>Enterobacterales</taxon>
        <taxon>Erwiniaceae</taxon>
        <taxon>Erwinia</taxon>
    </lineage>
</organism>
<dbReference type="SUPFAM" id="SSF51569">
    <property type="entry name" value="Aldolase"/>
    <property type="match status" value="1"/>
</dbReference>
<dbReference type="PIRSF" id="PIRSF038992">
    <property type="entry name" value="Aldolase_Ia"/>
    <property type="match status" value="1"/>
</dbReference>
<proteinExistence type="predicted"/>
<evidence type="ECO:0000256" key="1">
    <source>
        <dbReference type="ARBA" id="ARBA00023270"/>
    </source>
</evidence>
<name>A0ABM7N3M3_ERWRD</name>
<dbReference type="RefSeq" id="WP_213202097.1">
    <property type="nucleotide sequence ID" value="NZ_AP024329.1"/>
</dbReference>